<dbReference type="PANTHER" id="PTHR23513:SF11">
    <property type="entry name" value="STAPHYLOFERRIN A TRANSPORTER"/>
    <property type="match status" value="1"/>
</dbReference>
<name>A0AAU7MBX8_9ACTN</name>
<evidence type="ECO:0000259" key="8">
    <source>
        <dbReference type="PROSITE" id="PS50850"/>
    </source>
</evidence>
<evidence type="ECO:0000256" key="1">
    <source>
        <dbReference type="ARBA" id="ARBA00004651"/>
    </source>
</evidence>
<keyword evidence="2" id="KW-1003">Cell membrane</keyword>
<evidence type="ECO:0000256" key="7">
    <source>
        <dbReference type="SAM" id="Phobius"/>
    </source>
</evidence>
<feature type="transmembrane region" description="Helical" evidence="7">
    <location>
        <begin position="384"/>
        <end position="404"/>
    </location>
</feature>
<feature type="transmembrane region" description="Helical" evidence="7">
    <location>
        <begin position="178"/>
        <end position="198"/>
    </location>
</feature>
<dbReference type="PANTHER" id="PTHR23513">
    <property type="entry name" value="INTEGRAL MEMBRANE EFFLUX PROTEIN-RELATED"/>
    <property type="match status" value="1"/>
</dbReference>
<dbReference type="GO" id="GO:0005886">
    <property type="term" value="C:plasma membrane"/>
    <property type="evidence" value="ECO:0007669"/>
    <property type="project" value="UniProtKB-SubCell"/>
</dbReference>
<feature type="region of interest" description="Disordered" evidence="6">
    <location>
        <begin position="408"/>
        <end position="480"/>
    </location>
</feature>
<evidence type="ECO:0000256" key="3">
    <source>
        <dbReference type="ARBA" id="ARBA00022692"/>
    </source>
</evidence>
<reference evidence="10" key="2">
    <citation type="submission" date="2024-06" db="EMBL/GenBank/DDBJ databases">
        <title>Micromonospora mangrovi CCTCC AA 2012012 genome sequences.</title>
        <authorList>
            <person name="Gao J."/>
        </authorList>
    </citation>
    <scope>NUCLEOTIDE SEQUENCE</scope>
    <source>
        <strain evidence="10">CCTCC AA 2012012</strain>
    </source>
</reference>
<evidence type="ECO:0000256" key="5">
    <source>
        <dbReference type="ARBA" id="ARBA00023136"/>
    </source>
</evidence>
<dbReference type="InterPro" id="IPR020846">
    <property type="entry name" value="MFS_dom"/>
</dbReference>
<keyword evidence="5 7" id="KW-0472">Membrane</keyword>
<feature type="transmembrane region" description="Helical" evidence="7">
    <location>
        <begin position="38"/>
        <end position="66"/>
    </location>
</feature>
<dbReference type="Gene3D" id="1.20.1250.20">
    <property type="entry name" value="MFS general substrate transporter like domains"/>
    <property type="match status" value="1"/>
</dbReference>
<dbReference type="InterPro" id="IPR036259">
    <property type="entry name" value="MFS_trans_sf"/>
</dbReference>
<keyword evidence="3 7" id="KW-0812">Transmembrane</keyword>
<organism evidence="9">
    <name type="scientific">Micromonospora sp. CCTCC AA 2012012</name>
    <dbReference type="NCBI Taxonomy" id="3111921"/>
    <lineage>
        <taxon>Bacteria</taxon>
        <taxon>Bacillati</taxon>
        <taxon>Actinomycetota</taxon>
        <taxon>Actinomycetes</taxon>
        <taxon>Micromonosporales</taxon>
        <taxon>Micromonosporaceae</taxon>
        <taxon>Micromonospora</taxon>
    </lineage>
</organism>
<keyword evidence="4 7" id="KW-1133">Transmembrane helix</keyword>
<dbReference type="Pfam" id="PF07690">
    <property type="entry name" value="MFS_1"/>
    <property type="match status" value="1"/>
</dbReference>
<dbReference type="EMBL" id="CP159342">
    <property type="protein sequence ID" value="XCH75810.1"/>
    <property type="molecule type" value="Genomic_DNA"/>
</dbReference>
<dbReference type="CDD" id="cd06173">
    <property type="entry name" value="MFS_MefA_like"/>
    <property type="match status" value="1"/>
</dbReference>
<comment type="subcellular location">
    <subcellularLocation>
        <location evidence="1">Cell membrane</location>
        <topology evidence="1">Multi-pass membrane protein</topology>
    </subcellularLocation>
</comment>
<feature type="transmembrane region" description="Helical" evidence="7">
    <location>
        <begin position="260"/>
        <end position="281"/>
    </location>
</feature>
<evidence type="ECO:0000313" key="9">
    <source>
        <dbReference type="EMBL" id="XBP95107.1"/>
    </source>
</evidence>
<feature type="domain" description="Major facilitator superfamily (MFS) profile" evidence="8">
    <location>
        <begin position="22"/>
        <end position="408"/>
    </location>
</feature>
<dbReference type="SUPFAM" id="SSF103473">
    <property type="entry name" value="MFS general substrate transporter"/>
    <property type="match status" value="1"/>
</dbReference>
<feature type="transmembrane region" description="Helical" evidence="7">
    <location>
        <begin position="319"/>
        <end position="342"/>
    </location>
</feature>
<feature type="transmembrane region" description="Helical" evidence="7">
    <location>
        <begin position="230"/>
        <end position="248"/>
    </location>
</feature>
<reference evidence="9" key="1">
    <citation type="submission" date="2024-01" db="EMBL/GenBank/DDBJ databases">
        <title>The genome sequence of Micromonospora mangrovi CCTCC AA 2012012.</title>
        <authorList>
            <person name="Gao J."/>
        </authorList>
    </citation>
    <scope>NUCLEOTIDE SEQUENCE</scope>
    <source>
        <strain evidence="9">CCTCC AA 2012012</strain>
    </source>
</reference>
<feature type="transmembrane region" description="Helical" evidence="7">
    <location>
        <begin position="293"/>
        <end position="313"/>
    </location>
</feature>
<accession>A0AAU7MBX8</accession>
<evidence type="ECO:0000256" key="2">
    <source>
        <dbReference type="ARBA" id="ARBA00022475"/>
    </source>
</evidence>
<proteinExistence type="predicted"/>
<dbReference type="GO" id="GO:0022857">
    <property type="term" value="F:transmembrane transporter activity"/>
    <property type="evidence" value="ECO:0007669"/>
    <property type="project" value="InterPro"/>
</dbReference>
<sequence>MTTADTAEATRADTRAAIQWRKVMILTASQGLSLTGDYVLLVALGWTAVQLGGAGAITTLMLAGTIPRALTLIFSGAVTDIFGPRFVLLRTTSARVLLLATGAAVTLTTHWFWPLVLIAAVEGVLLGLASPSSSTLMPRLADGDQLARANSLSAMITRVAPIVGSPIGAWMIATGELWEAMAAVAVTCAVSLVGVLVVTRGMPGGSRTPGENMLRRSGDGLRLLRAYARLRWLFVCAFLLDLAFGWPIDVALPLLVAGRGWGVGSVAVVVVAFSGGALVAGATGALLAHRIPLVVRLVVTGVGIGAGILAMALMPSVTALAAVGAGVGLMAGLNGPAIVTVYQQASPRARLGTAMSMLTLASIGTTPVSIVAFGGLSAAIGVRATWLVCGVVALAAPVAALLALRQPQPGAEPEQPTAEQPTAEQPTDEPEQPTAEQPTAGAEQPDGQPVAAETRAADTDGRAGTGFPAEPTLAGAGRSA</sequence>
<dbReference type="PROSITE" id="PS50850">
    <property type="entry name" value="MFS"/>
    <property type="match status" value="1"/>
</dbReference>
<dbReference type="RefSeq" id="WP_350935606.1">
    <property type="nucleotide sequence ID" value="NZ_CP157762.1"/>
</dbReference>
<protein>
    <submittedName>
        <fullName evidence="9">MFS transporter</fullName>
    </submittedName>
</protein>
<feature type="transmembrane region" description="Helical" evidence="7">
    <location>
        <begin position="354"/>
        <end position="378"/>
    </location>
</feature>
<dbReference type="InterPro" id="IPR011701">
    <property type="entry name" value="MFS"/>
</dbReference>
<gene>
    <name evidence="10" type="ORF">ABUL08_06910</name>
    <name evidence="9" type="ORF">VK199_06865</name>
</gene>
<evidence type="ECO:0000313" key="10">
    <source>
        <dbReference type="EMBL" id="XCH75810.1"/>
    </source>
</evidence>
<dbReference type="EMBL" id="CP157762">
    <property type="protein sequence ID" value="XBP95107.1"/>
    <property type="molecule type" value="Genomic_DNA"/>
</dbReference>
<evidence type="ECO:0000256" key="4">
    <source>
        <dbReference type="ARBA" id="ARBA00022989"/>
    </source>
</evidence>
<evidence type="ECO:0000256" key="6">
    <source>
        <dbReference type="SAM" id="MobiDB-lite"/>
    </source>
</evidence>
<dbReference type="AlphaFoldDB" id="A0AAU7MBX8"/>